<dbReference type="GO" id="GO:0005737">
    <property type="term" value="C:cytoplasm"/>
    <property type="evidence" value="ECO:0007669"/>
    <property type="project" value="TreeGrafter"/>
</dbReference>
<dbReference type="PANTHER" id="PTHR24361">
    <property type="entry name" value="MITOGEN-ACTIVATED KINASE KINASE KINASE"/>
    <property type="match status" value="1"/>
</dbReference>
<proteinExistence type="predicted"/>
<feature type="region of interest" description="Disordered" evidence="1">
    <location>
        <begin position="653"/>
        <end position="712"/>
    </location>
</feature>
<dbReference type="EMBL" id="NQWI01000056">
    <property type="protein sequence ID" value="PDW02677.1"/>
    <property type="molecule type" value="Genomic_DNA"/>
</dbReference>
<feature type="region of interest" description="Disordered" evidence="1">
    <location>
        <begin position="542"/>
        <end position="594"/>
    </location>
</feature>
<reference evidence="4" key="1">
    <citation type="submission" date="2017-08" db="EMBL/GenBank/DDBJ databases">
        <authorList>
            <person name="Grouzdev D.S."/>
            <person name="Gaisin V.A."/>
            <person name="Rysina M.S."/>
            <person name="Gorlenko V.M."/>
        </authorList>
    </citation>
    <scope>NUCLEOTIDE SEQUENCE [LARGE SCALE GENOMIC DNA]</scope>
    <source>
        <strain evidence="4">Kir15-3F</strain>
    </source>
</reference>
<evidence type="ECO:0000259" key="2">
    <source>
        <dbReference type="PROSITE" id="PS50011"/>
    </source>
</evidence>
<dbReference type="Gene3D" id="1.10.510.10">
    <property type="entry name" value="Transferase(Phosphotransferase) domain 1"/>
    <property type="match status" value="1"/>
</dbReference>
<evidence type="ECO:0000256" key="1">
    <source>
        <dbReference type="SAM" id="MobiDB-lite"/>
    </source>
</evidence>
<evidence type="ECO:0000313" key="4">
    <source>
        <dbReference type="Proteomes" id="UP000220527"/>
    </source>
</evidence>
<dbReference type="CDD" id="cd00060">
    <property type="entry name" value="FHA"/>
    <property type="match status" value="1"/>
</dbReference>
<sequence>MAENLIAESSRAEPEATPADHESFAPLPQRGRGVGGEGHPALAPSLPEAIFAALPSSWAPQLYAPYQPPLSHQAAAFAPQELEAAQELDAPQELEATQELEAAPDVPVLVPPTPLRPFEASELVGTKLAGYQLEQLLGPTELGPVYQAQHPHLAGPRAIKVIAYHFAQDVAFRQQFHEQAAQLPQLQHPHLVKLEAVGEADGLCFVVMEWLPDGSLSSLLQRRGSAAWSLLLALELLVQTVEALIFLQQQQRFHGGLKPSNLLLARRTDDAFGYQVKLADVGLSSLLLASDDALEQIWSDTLLYAMPPERCQGLEVSGLGDQYALGVMLYELATGGVPFEARTLDDAVFHHVYTSPLPPRTVNAALPESFEAIILRCLAKNPAERFARLEDLHEALTALLTHPALAPASTAPAAATKPLLTGPVQPRIHALDQYGRILASLDLTGDGLSIGRDEANSIALHADEIEARQLELDWDGSAIIITSLAQQAIVMVGEKPLKPREMRVWTWDEPLRMGVFWLRAEAVPLEVAAPAAPAAAKGHAAFHDAPEPLNGPAVGLGSPTEPLVLTMPHQAAPQPTKQASSPPPADPPATGQTASDEILSERIGVRLEQESLSLTPGRAASCRVTLINLGTIVDHFTLSVEGIPTHWLTPRCSSTQGNRRSSHSTCSCPKWPRATPRNTRSWCAPAHARTPATPIPTLHSGPYSPLRVAPST</sequence>
<dbReference type="PANTHER" id="PTHR24361:SF613">
    <property type="entry name" value="NUCLEAR RECEPTOR-BINDING PROTEIN-RELATED"/>
    <property type="match status" value="1"/>
</dbReference>
<dbReference type="GO" id="GO:0005524">
    <property type="term" value="F:ATP binding"/>
    <property type="evidence" value="ECO:0007669"/>
    <property type="project" value="InterPro"/>
</dbReference>
<dbReference type="CDD" id="cd14014">
    <property type="entry name" value="STKc_PknB_like"/>
    <property type="match status" value="1"/>
</dbReference>
<accession>A0A2A6RHW6</accession>
<keyword evidence="4" id="KW-1185">Reference proteome</keyword>
<evidence type="ECO:0000313" key="3">
    <source>
        <dbReference type="EMBL" id="PDW02677.1"/>
    </source>
</evidence>
<dbReference type="InterPro" id="IPR053235">
    <property type="entry name" value="Ser_Thr_kinase"/>
</dbReference>
<organism evidence="3 4">
    <name type="scientific">Candidatus Viridilinea mediisalina</name>
    <dbReference type="NCBI Taxonomy" id="2024553"/>
    <lineage>
        <taxon>Bacteria</taxon>
        <taxon>Bacillati</taxon>
        <taxon>Chloroflexota</taxon>
        <taxon>Chloroflexia</taxon>
        <taxon>Chloroflexales</taxon>
        <taxon>Chloroflexineae</taxon>
        <taxon>Oscillochloridaceae</taxon>
        <taxon>Candidatus Viridilinea</taxon>
    </lineage>
</organism>
<comment type="caution">
    <text evidence="3">The sequence shown here is derived from an EMBL/GenBank/DDBJ whole genome shotgun (WGS) entry which is preliminary data.</text>
</comment>
<protein>
    <recommendedName>
        <fullName evidence="2">Protein kinase domain-containing protein</fullName>
    </recommendedName>
</protein>
<feature type="domain" description="Protein kinase" evidence="2">
    <location>
        <begin position="131"/>
        <end position="405"/>
    </location>
</feature>
<dbReference type="SUPFAM" id="SSF56112">
    <property type="entry name" value="Protein kinase-like (PK-like)"/>
    <property type="match status" value="1"/>
</dbReference>
<dbReference type="AlphaFoldDB" id="A0A2A6RHW6"/>
<dbReference type="PROSITE" id="PS50011">
    <property type="entry name" value="PROTEIN_KINASE_DOM"/>
    <property type="match status" value="1"/>
</dbReference>
<dbReference type="Pfam" id="PF00069">
    <property type="entry name" value="Pkinase"/>
    <property type="match status" value="1"/>
</dbReference>
<dbReference type="Gene3D" id="3.30.200.20">
    <property type="entry name" value="Phosphorylase Kinase, domain 1"/>
    <property type="match status" value="1"/>
</dbReference>
<dbReference type="InterPro" id="IPR000719">
    <property type="entry name" value="Prot_kinase_dom"/>
</dbReference>
<dbReference type="GO" id="GO:0004674">
    <property type="term" value="F:protein serine/threonine kinase activity"/>
    <property type="evidence" value="ECO:0007669"/>
    <property type="project" value="TreeGrafter"/>
</dbReference>
<gene>
    <name evidence="3" type="ORF">CJ255_12760</name>
</gene>
<name>A0A2A6RHW6_9CHLR</name>
<feature type="region of interest" description="Disordered" evidence="1">
    <location>
        <begin position="1"/>
        <end position="41"/>
    </location>
</feature>
<feature type="compositionally biased region" description="Basic and acidic residues" evidence="1">
    <location>
        <begin position="10"/>
        <end position="23"/>
    </location>
</feature>
<dbReference type="Proteomes" id="UP000220527">
    <property type="component" value="Unassembled WGS sequence"/>
</dbReference>
<feature type="compositionally biased region" description="Polar residues" evidence="1">
    <location>
        <begin position="653"/>
        <end position="667"/>
    </location>
</feature>
<dbReference type="InterPro" id="IPR011009">
    <property type="entry name" value="Kinase-like_dom_sf"/>
</dbReference>